<dbReference type="SUPFAM" id="SSF57850">
    <property type="entry name" value="RING/U-box"/>
    <property type="match status" value="1"/>
</dbReference>
<dbReference type="GO" id="GO:0072344">
    <property type="term" value="P:rescue of stalled ribosome"/>
    <property type="evidence" value="ECO:0007669"/>
    <property type="project" value="InterPro"/>
</dbReference>
<dbReference type="PANTHER" id="PTHR22938">
    <property type="entry name" value="ZINC FINGER PROTEIN 598"/>
    <property type="match status" value="1"/>
</dbReference>
<feature type="region of interest" description="Disordered" evidence="1">
    <location>
        <begin position="1632"/>
        <end position="1651"/>
    </location>
</feature>
<dbReference type="EMBL" id="BDQF01000013">
    <property type="protein sequence ID" value="GAW82583.1"/>
    <property type="molecule type" value="Genomic_DNA"/>
</dbReference>
<feature type="compositionally biased region" description="Basic and acidic residues" evidence="1">
    <location>
        <begin position="1725"/>
        <end position="1740"/>
    </location>
</feature>
<dbReference type="GeneID" id="39749320"/>
<feature type="compositionally biased region" description="Polar residues" evidence="1">
    <location>
        <begin position="1615"/>
        <end position="1627"/>
    </location>
</feature>
<feature type="region of interest" description="Disordered" evidence="1">
    <location>
        <begin position="377"/>
        <end position="397"/>
    </location>
</feature>
<dbReference type="RefSeq" id="XP_028545172.1">
    <property type="nucleotide sequence ID" value="XM_028689371.1"/>
</dbReference>
<dbReference type="GO" id="GO:0043022">
    <property type="term" value="F:ribosome binding"/>
    <property type="evidence" value="ECO:0007669"/>
    <property type="project" value="TreeGrafter"/>
</dbReference>
<feature type="compositionally biased region" description="Basic and acidic residues" evidence="1">
    <location>
        <begin position="1368"/>
        <end position="1386"/>
    </location>
</feature>
<feature type="compositionally biased region" description="Polar residues" evidence="1">
    <location>
        <begin position="1472"/>
        <end position="1494"/>
    </location>
</feature>
<sequence>MYRGGRKEAVKGNCNKYECMKSKDEKNTQGDTSMCVNISYHIRKLFSYCDADILRIENNLIIYNSLIDNIKKNGNKIIKKDVEKIIREKEKNEKYCLTEMNEEEYKINNFDLKKVELDFKFIECSLCFELIKFVCVQECNHTYCFLCFYRLLYMQKKETDVENNQTTTSTSRENNRIFNNRYLNYENNNSRLGNRNVYANQNDHRVRVVDAFIDTNQLYNDRRKDGKDEKYNYEFDKNTMKCPFCKEKNEYIFFCLNNFYTYFTYDNLLHTLLEKEDHERYVSQESTQLVDHNENYPNRFDIHENSMSNTIHSITHAECTHNRDVTENRGNICIVNTCHLRKEDVAKGINTFGISEKSKENNTKSRENYSMITENNTKSRENNSMSTENNNTNNEHTNFMTKNDFKKAFSSHYDDIIILRNILKKNKSNGNDESSNNLLKKNENMYLFLYYEKYIKRKREKIKYLLNGCVSSEKRYAFYSKIFVDTEKKIFFEYFYIYSLSTLLTSYACLLSPCIEHWIQIQSKKVEKYKQNHKTDKYFHQIYVNNERDILRKKNDSIYDKYQQYTKKIHYIKDDESELSDDYFRVIDIFSKVCFTNLDNINNINVLKNYCHKRLNDLCRHMNEHNKTYCDVCVGNSDNIFLFEYNIFFKKYIKTHIENGEKIAENKFKIRHIYCHLCGFYLYDFDTFMNHINKYHFFCKFCFNKKNINDTKESEKTNMQDDIVYYDQLHLHVYKDYENLFEHYKKKHHPCLYEQCIFVVFDNKIDLCFHLAEKHEEKGSNKKNKITFSIAGASYNEIRKNIQSEGGSINTGASRHSNNIERNVQTGSTSLNKNWMEEDCVGETTEDIDVNRHKCIYNFKKFHDSWYFDYFIECKVMDFLKYFSINEKIYFLYIIMRDMEIILKIFENLCNKKKTELYFSQEEIIEVNKKIIEQDFPQDRNNFFHVKLFFDYIIEKTEYLLYNKEDLEKNYLHLFFNIIINRSFIFYYSFFYMYIKSRHIRLDKVINHISSTGNTTTVTTSADGILDDHVKGNTNANSVKIMDIFKCEYEITEFKKRIEADTNISPIKLSKYGFLYLVFFFFKIDKHGFENVCALVRNISNVCNQVYNNAANDLKKAGAAQAGRDKHVGKNVQNGGKQKSDILKGNTDSHKSSNIMIALPARQPEKVKKELKNCNTLLDAINSKCDLNELEDINQLIKRSMKRKNPNNNIINNIYDKKWDVSKKVVLDLLYYIKPNLNLVSFFYLFLSNYFSAYMKEPCINKYINISSENKKKIIKRMMSNDADLSSLTNISKNLSSFVNAKALEECLSTGPEYYRIRKDIEIILHKLRSEQTERRNHQDSTDRKDSLYKREDNDKLDKNRSGAMWNNKRDGWKEKPQREKISQSKTMDDIRLNVNLYDVSHSLRNRFLNIIKSTKVNELYLIYFYVSTILSSSNPSSTTVPKTVEEFPMLKEKVKRIDESYGVETTSMNAISSGLSQGSKSTKKNTMNSTSRSVGRKCASVGRNNITPSISSSSYKNKVDKKEEFSTNSAKVNIDFEFPPLPDQKQEEMVSQTPSKSSGKKKKVTKELSQIVKNVVTTDKIITNKVITNNVKKKKENESSFETTTKNNRRTPDFNYTNFPLLPTNNIDSNEIKNNKTKNKKSEEKVNKNKKSMSIIMSKEKTTYSHKNKNERDIQNMFNSLQNSSSPISLGCVDGNNNKKQNDINIINHSITNNVNNKNKTLKQKGESSKNKNNIDDHVSPLSSFPHKNMSYLSVSESNVTYTIKRKNKLKRCNMCTYDNPHERTRCELCESPL</sequence>
<feature type="compositionally biased region" description="Low complexity" evidence="1">
    <location>
        <begin position="382"/>
        <end position="397"/>
    </location>
</feature>
<protein>
    <recommendedName>
        <fullName evidence="2">RING-type domain-containing protein</fullName>
    </recommendedName>
</protein>
<feature type="compositionally biased region" description="Polar residues" evidence="1">
    <location>
        <begin position="1503"/>
        <end position="1517"/>
    </location>
</feature>
<dbReference type="PANTHER" id="PTHR22938:SF0">
    <property type="entry name" value="E3 UBIQUITIN-PROTEIN LIGASE ZNF598"/>
    <property type="match status" value="1"/>
</dbReference>
<gene>
    <name evidence="3" type="ORF">PGO_125810</name>
</gene>
<dbReference type="OrthoDB" id="3838338at2759"/>
<feature type="region of interest" description="Disordered" evidence="1">
    <location>
        <begin position="1120"/>
        <end position="1149"/>
    </location>
</feature>
<name>A0A1Y1JQ66_PLAGO</name>
<dbReference type="InterPro" id="IPR044288">
    <property type="entry name" value="ZNF598/HEL2"/>
</dbReference>
<organism evidence="3 4">
    <name type="scientific">Plasmodium gonderi</name>
    <dbReference type="NCBI Taxonomy" id="77519"/>
    <lineage>
        <taxon>Eukaryota</taxon>
        <taxon>Sar</taxon>
        <taxon>Alveolata</taxon>
        <taxon>Apicomplexa</taxon>
        <taxon>Aconoidasida</taxon>
        <taxon>Haemosporida</taxon>
        <taxon>Plasmodiidae</taxon>
        <taxon>Plasmodium</taxon>
        <taxon>Plasmodium (Plasmodium)</taxon>
    </lineage>
</organism>
<evidence type="ECO:0000259" key="2">
    <source>
        <dbReference type="SMART" id="SM00184"/>
    </source>
</evidence>
<feature type="region of interest" description="Disordered" evidence="1">
    <location>
        <begin position="1725"/>
        <end position="1744"/>
    </location>
</feature>
<feature type="compositionally biased region" description="Basic and acidic residues" evidence="1">
    <location>
        <begin position="1138"/>
        <end position="1149"/>
    </location>
</feature>
<dbReference type="SMART" id="SM00184">
    <property type="entry name" value="RING"/>
    <property type="match status" value="1"/>
</dbReference>
<accession>A0A1Y1JQ66</accession>
<keyword evidence="4" id="KW-1185">Reference proteome</keyword>
<feature type="compositionally biased region" description="Basic and acidic residues" evidence="1">
    <location>
        <begin position="1332"/>
        <end position="1361"/>
    </location>
</feature>
<dbReference type="GO" id="GO:0061630">
    <property type="term" value="F:ubiquitin protein ligase activity"/>
    <property type="evidence" value="ECO:0007669"/>
    <property type="project" value="InterPro"/>
</dbReference>
<feature type="region of interest" description="Disordered" evidence="1">
    <location>
        <begin position="1472"/>
        <end position="1520"/>
    </location>
</feature>
<evidence type="ECO:0000313" key="4">
    <source>
        <dbReference type="Proteomes" id="UP000195521"/>
    </source>
</evidence>
<feature type="compositionally biased region" description="Basic and acidic residues" evidence="1">
    <location>
        <begin position="1632"/>
        <end position="1648"/>
    </location>
</feature>
<dbReference type="GO" id="GO:0016567">
    <property type="term" value="P:protein ubiquitination"/>
    <property type="evidence" value="ECO:0007669"/>
    <property type="project" value="TreeGrafter"/>
</dbReference>
<dbReference type="InterPro" id="IPR001841">
    <property type="entry name" value="Znf_RING"/>
</dbReference>
<feature type="domain" description="RING-type" evidence="2">
    <location>
        <begin position="124"/>
        <end position="245"/>
    </location>
</feature>
<dbReference type="Proteomes" id="UP000195521">
    <property type="component" value="Unassembled WGS sequence"/>
</dbReference>
<proteinExistence type="predicted"/>
<evidence type="ECO:0000313" key="3">
    <source>
        <dbReference type="EMBL" id="GAW82583.1"/>
    </source>
</evidence>
<reference evidence="4" key="1">
    <citation type="submission" date="2017-04" db="EMBL/GenBank/DDBJ databases">
        <title>Plasmodium gonderi genome.</title>
        <authorList>
            <person name="Arisue N."/>
            <person name="Honma H."/>
            <person name="Kawai S."/>
            <person name="Tougan T."/>
            <person name="Tanabe K."/>
            <person name="Horii T."/>
        </authorList>
    </citation>
    <scope>NUCLEOTIDE SEQUENCE [LARGE SCALE GENOMIC DNA]</scope>
    <source>
        <strain evidence="4">ATCC 30045</strain>
    </source>
</reference>
<feature type="region of interest" description="Disordered" evidence="1">
    <location>
        <begin position="1332"/>
        <end position="1386"/>
    </location>
</feature>
<evidence type="ECO:0000256" key="1">
    <source>
        <dbReference type="SAM" id="MobiDB-lite"/>
    </source>
</evidence>
<comment type="caution">
    <text evidence="3">The sequence shown here is derived from an EMBL/GenBank/DDBJ whole genome shotgun (WGS) entry which is preliminary data.</text>
</comment>
<feature type="region of interest" description="Disordered" evidence="1">
    <location>
        <begin position="1536"/>
        <end position="1565"/>
    </location>
</feature>
<dbReference type="OMA" id="IFFCLNN"/>
<feature type="region of interest" description="Disordered" evidence="1">
    <location>
        <begin position="1598"/>
        <end position="1627"/>
    </location>
</feature>